<feature type="chain" id="PRO_5003116181" description="Cysteine rich repeat protein" evidence="1">
    <location>
        <begin position="19"/>
        <end position="86"/>
    </location>
</feature>
<organism evidence="2 3">
    <name type="scientific">Hyphomicrobium denitrificans (strain ATCC 51888 / DSM 1869 / NCIMB 11706 / TK 0415)</name>
    <dbReference type="NCBI Taxonomy" id="582899"/>
    <lineage>
        <taxon>Bacteria</taxon>
        <taxon>Pseudomonadati</taxon>
        <taxon>Pseudomonadota</taxon>
        <taxon>Alphaproteobacteria</taxon>
        <taxon>Hyphomicrobiales</taxon>
        <taxon>Hyphomicrobiaceae</taxon>
        <taxon>Hyphomicrobium</taxon>
    </lineage>
</organism>
<evidence type="ECO:0008006" key="4">
    <source>
        <dbReference type="Google" id="ProtNLM"/>
    </source>
</evidence>
<dbReference type="eggNOG" id="ENOG50316K2">
    <property type="taxonomic scope" value="Bacteria"/>
</dbReference>
<dbReference type="Proteomes" id="UP000002033">
    <property type="component" value="Chromosome"/>
</dbReference>
<protein>
    <recommendedName>
        <fullName evidence="4">Cysteine rich repeat protein</fullName>
    </recommendedName>
</protein>
<gene>
    <name evidence="2" type="ordered locus">Hden_0490</name>
</gene>
<evidence type="ECO:0000256" key="1">
    <source>
        <dbReference type="SAM" id="SignalP"/>
    </source>
</evidence>
<dbReference type="AlphaFoldDB" id="D8JS52"/>
<dbReference type="EMBL" id="CP002083">
    <property type="protein sequence ID" value="ADJ22311.1"/>
    <property type="molecule type" value="Genomic_DNA"/>
</dbReference>
<evidence type="ECO:0000313" key="3">
    <source>
        <dbReference type="Proteomes" id="UP000002033"/>
    </source>
</evidence>
<dbReference type="KEGG" id="hdn:Hden_0490"/>
<reference evidence="3" key="1">
    <citation type="journal article" date="2011" name="J. Bacteriol.">
        <title>Genome sequences of eight morphologically diverse alphaproteobacteria.</title>
        <authorList>
            <consortium name="US DOE Joint Genome Institute"/>
            <person name="Brown P.J."/>
            <person name="Kysela D.T."/>
            <person name="Buechlein A."/>
            <person name="Hemmerich C."/>
            <person name="Brun Y.V."/>
        </authorList>
    </citation>
    <scope>NUCLEOTIDE SEQUENCE [LARGE SCALE GENOMIC DNA]</scope>
    <source>
        <strain evidence="3">ATCC 51888 / DSM 1869 / NCIB 11706 / TK 0415</strain>
    </source>
</reference>
<proteinExistence type="predicted"/>
<evidence type="ECO:0000313" key="2">
    <source>
        <dbReference type="EMBL" id="ADJ22311.1"/>
    </source>
</evidence>
<sequence length="86" mass="9202" precursor="true">MKATSWVLAAGFATVAFAATASLGHAHSGTADEQAACTGDVLSLCFFEIPNEDRIVACLNRKRDRLSEACRNVIDPPPKSKKPAKR</sequence>
<feature type="signal peptide" evidence="1">
    <location>
        <begin position="1"/>
        <end position="18"/>
    </location>
</feature>
<dbReference type="RefSeq" id="WP_013214530.1">
    <property type="nucleotide sequence ID" value="NC_014313.1"/>
</dbReference>
<keyword evidence="3" id="KW-1185">Reference proteome</keyword>
<dbReference type="STRING" id="582899.Hden_0490"/>
<accession>D8JS52</accession>
<name>D8JS52_HYPDA</name>
<keyword evidence="1" id="KW-0732">Signal</keyword>
<dbReference type="HOGENOM" id="CLU_145244_1_1_5"/>